<protein>
    <submittedName>
        <fullName evidence="7">Villidin</fullName>
    </submittedName>
</protein>
<keyword evidence="1 3" id="KW-0853">WD repeat</keyword>
<dbReference type="InterPro" id="IPR003128">
    <property type="entry name" value="Villin_headpiece"/>
</dbReference>
<dbReference type="SMART" id="SM01166">
    <property type="entry name" value="DUF1899"/>
    <property type="match status" value="1"/>
</dbReference>
<dbReference type="PROSITE" id="PS51089">
    <property type="entry name" value="HP"/>
    <property type="match status" value="1"/>
</dbReference>
<dbReference type="Gene3D" id="2.130.10.10">
    <property type="entry name" value="YVTN repeat-like/Quinoprotein amine dehydrogenase"/>
    <property type="match status" value="1"/>
</dbReference>
<dbReference type="Pfam" id="PF00626">
    <property type="entry name" value="Gelsolin"/>
    <property type="match status" value="4"/>
</dbReference>
<dbReference type="PROSITE" id="PS50294">
    <property type="entry name" value="WD_REPEATS_REGION"/>
    <property type="match status" value="1"/>
</dbReference>
<dbReference type="GO" id="GO:0008154">
    <property type="term" value="P:actin polymerization or depolymerization"/>
    <property type="evidence" value="ECO:0007669"/>
    <property type="project" value="TreeGrafter"/>
</dbReference>
<dbReference type="PROSITE" id="PS50082">
    <property type="entry name" value="WD_REPEATS_2"/>
    <property type="match status" value="2"/>
</dbReference>
<name>A0A151ZAW8_TIELA</name>
<dbReference type="SUPFAM" id="SSF55753">
    <property type="entry name" value="Actin depolymerizing proteins"/>
    <property type="match status" value="5"/>
</dbReference>
<dbReference type="InterPro" id="IPR015048">
    <property type="entry name" value="DUF1899"/>
</dbReference>
<dbReference type="GO" id="GO:0015629">
    <property type="term" value="C:actin cytoskeleton"/>
    <property type="evidence" value="ECO:0007669"/>
    <property type="project" value="TreeGrafter"/>
</dbReference>
<dbReference type="SMART" id="SM01167">
    <property type="entry name" value="DUF1900"/>
    <property type="match status" value="1"/>
</dbReference>
<feature type="region of interest" description="Disordered" evidence="4">
    <location>
        <begin position="631"/>
        <end position="659"/>
    </location>
</feature>
<dbReference type="SMART" id="SM00262">
    <property type="entry name" value="GEL"/>
    <property type="match status" value="5"/>
</dbReference>
<feature type="repeat" description="WD" evidence="3">
    <location>
        <begin position="137"/>
        <end position="179"/>
    </location>
</feature>
<dbReference type="InterPro" id="IPR029006">
    <property type="entry name" value="ADF-H/Gelsolin-like_dom_sf"/>
</dbReference>
<dbReference type="Pfam" id="PF16300">
    <property type="entry name" value="WD40_4"/>
    <property type="match status" value="1"/>
</dbReference>
<dbReference type="PRINTS" id="PR00597">
    <property type="entry name" value="GELSOLIN"/>
</dbReference>
<feature type="region of interest" description="Disordered" evidence="4">
    <location>
        <begin position="810"/>
        <end position="841"/>
    </location>
</feature>
<dbReference type="CDD" id="cd11289">
    <property type="entry name" value="gelsolin_S2_like"/>
    <property type="match status" value="1"/>
</dbReference>
<evidence type="ECO:0000259" key="6">
    <source>
        <dbReference type="PROSITE" id="PS51089"/>
    </source>
</evidence>
<evidence type="ECO:0000313" key="7">
    <source>
        <dbReference type="EMBL" id="KYQ91093.1"/>
    </source>
</evidence>
<dbReference type="CDD" id="cd11293">
    <property type="entry name" value="gelsolin_S4_like"/>
    <property type="match status" value="1"/>
</dbReference>
<evidence type="ECO:0000256" key="3">
    <source>
        <dbReference type="PROSITE-ProRule" id="PRU00221"/>
    </source>
</evidence>
<dbReference type="GO" id="GO:0005737">
    <property type="term" value="C:cytoplasm"/>
    <property type="evidence" value="ECO:0007669"/>
    <property type="project" value="TreeGrafter"/>
</dbReference>
<dbReference type="SUPFAM" id="SSF50978">
    <property type="entry name" value="WD40 repeat-like"/>
    <property type="match status" value="1"/>
</dbReference>
<dbReference type="Proteomes" id="UP000076078">
    <property type="component" value="Unassembled WGS sequence"/>
</dbReference>
<dbReference type="InParanoid" id="A0A151ZAW8"/>
<dbReference type="Pfam" id="PF08953">
    <property type="entry name" value="DUF1899"/>
    <property type="match status" value="1"/>
</dbReference>
<dbReference type="GO" id="GO:0051014">
    <property type="term" value="P:actin filament severing"/>
    <property type="evidence" value="ECO:0007669"/>
    <property type="project" value="TreeGrafter"/>
</dbReference>
<evidence type="ECO:0000256" key="4">
    <source>
        <dbReference type="SAM" id="MobiDB-lite"/>
    </source>
</evidence>
<dbReference type="OMA" id="YPGMLPI"/>
<keyword evidence="2" id="KW-0677">Repeat</keyword>
<dbReference type="GO" id="GO:0051015">
    <property type="term" value="F:actin filament binding"/>
    <property type="evidence" value="ECO:0007669"/>
    <property type="project" value="InterPro"/>
</dbReference>
<evidence type="ECO:0000256" key="2">
    <source>
        <dbReference type="ARBA" id="ARBA00022737"/>
    </source>
</evidence>
<dbReference type="InterPro" id="IPR007123">
    <property type="entry name" value="Gelsolin-like_dom"/>
</dbReference>
<evidence type="ECO:0000313" key="8">
    <source>
        <dbReference type="Proteomes" id="UP000076078"/>
    </source>
</evidence>
<dbReference type="GO" id="GO:0051016">
    <property type="term" value="P:barbed-end actin filament capping"/>
    <property type="evidence" value="ECO:0007669"/>
    <property type="project" value="TreeGrafter"/>
</dbReference>
<dbReference type="InterPro" id="IPR015943">
    <property type="entry name" value="WD40/YVTN_repeat-like_dom_sf"/>
</dbReference>
<comment type="caution">
    <text evidence="7">The sequence shown here is derived from an EMBL/GenBank/DDBJ whole genome shotgun (WGS) entry which is preliminary data.</text>
</comment>
<feature type="repeat" description="WD" evidence="3">
    <location>
        <begin position="79"/>
        <end position="113"/>
    </location>
</feature>
<proteinExistence type="predicted"/>
<dbReference type="SMART" id="SM00153">
    <property type="entry name" value="VHP"/>
    <property type="match status" value="1"/>
</dbReference>
<feature type="domain" description="PH" evidence="5">
    <location>
        <begin position="680"/>
        <end position="782"/>
    </location>
</feature>
<dbReference type="Pfam" id="PF00169">
    <property type="entry name" value="PH"/>
    <property type="match status" value="1"/>
</dbReference>
<feature type="domain" description="HP" evidence="6">
    <location>
        <begin position="1594"/>
        <end position="1657"/>
    </location>
</feature>
<dbReference type="InterPro" id="IPR036322">
    <property type="entry name" value="WD40_repeat_dom_sf"/>
</dbReference>
<dbReference type="EMBL" id="LODT01000035">
    <property type="protein sequence ID" value="KYQ91093.1"/>
    <property type="molecule type" value="Genomic_DNA"/>
</dbReference>
<evidence type="ECO:0000259" key="5">
    <source>
        <dbReference type="PROSITE" id="PS50003"/>
    </source>
</evidence>
<dbReference type="GO" id="GO:0005546">
    <property type="term" value="F:phosphatidylinositol-4,5-bisphosphate binding"/>
    <property type="evidence" value="ECO:0007669"/>
    <property type="project" value="TreeGrafter"/>
</dbReference>
<dbReference type="SMART" id="SM00233">
    <property type="entry name" value="PH"/>
    <property type="match status" value="3"/>
</dbReference>
<dbReference type="InterPro" id="IPR011993">
    <property type="entry name" value="PH-like_dom_sf"/>
</dbReference>
<dbReference type="Gene3D" id="1.10.950.10">
    <property type="entry name" value="Villin headpiece domain"/>
    <property type="match status" value="1"/>
</dbReference>
<organism evidence="7 8">
    <name type="scientific">Tieghemostelium lacteum</name>
    <name type="common">Slime mold</name>
    <name type="synonym">Dictyostelium lacteum</name>
    <dbReference type="NCBI Taxonomy" id="361077"/>
    <lineage>
        <taxon>Eukaryota</taxon>
        <taxon>Amoebozoa</taxon>
        <taxon>Evosea</taxon>
        <taxon>Eumycetozoa</taxon>
        <taxon>Dictyostelia</taxon>
        <taxon>Dictyosteliales</taxon>
        <taxon>Raperosteliaceae</taxon>
        <taxon>Tieghemostelium</taxon>
    </lineage>
</organism>
<dbReference type="Pfam" id="PF02209">
    <property type="entry name" value="VHP"/>
    <property type="match status" value="1"/>
</dbReference>
<dbReference type="Gene3D" id="2.30.29.30">
    <property type="entry name" value="Pleckstrin-homology domain (PH domain)/Phosphotyrosine-binding domain (PTB)"/>
    <property type="match status" value="1"/>
</dbReference>
<dbReference type="InterPro" id="IPR007122">
    <property type="entry name" value="Villin/Gelsolin"/>
</dbReference>
<dbReference type="InterPro" id="IPR036886">
    <property type="entry name" value="Villin_headpiece_dom_sf"/>
</dbReference>
<evidence type="ECO:0000256" key="1">
    <source>
        <dbReference type="ARBA" id="ARBA00022574"/>
    </source>
</evidence>
<reference evidence="7 8" key="1">
    <citation type="submission" date="2015-12" db="EMBL/GenBank/DDBJ databases">
        <title>Dictyostelia acquired genes for synthesis and detection of signals that induce cell-type specialization by lateral gene transfer from prokaryotes.</title>
        <authorList>
            <person name="Gloeckner G."/>
            <person name="Schaap P."/>
        </authorList>
    </citation>
    <scope>NUCLEOTIDE SEQUENCE [LARGE SCALE GENOMIC DNA]</scope>
    <source>
        <strain evidence="7 8">TK</strain>
    </source>
</reference>
<dbReference type="OrthoDB" id="6375767at2759"/>
<dbReference type="PANTHER" id="PTHR11977:SF125">
    <property type="entry name" value="VILLIDIN"/>
    <property type="match status" value="1"/>
</dbReference>
<sequence length="1657" mass="187447">MEYKTDKSIVRESKVRNVFHKVCKKELFYTNIKVNAQSEELLKSSTSLFAYPSSIGGGSCLAVSKLTQYGKAPDVPFVIKGHTDPISCFEFSPFHDRVIATGSRDCTIKLWKVPEDDDQEFSSSKGGGNISAPLITLPKQSKRIVGVNFHPSVDSLFISSTMDFGIDLWDLSQTTEPTVLQRLVGAEDIVMSWSWNTWSGGNLLATSCRDKKMRLYDPRAGSHPIHEVITHEGAQGFKLAWADSNGLDMLCTVGANKSAQRQLYLWDPRQLGKATTFQQQYNVTTDSSILNPIFDYGTNILYLGGKGDGIYYYEIDKQQAHLMGKAAFGNVTQSAISLLPKSVVDVSLCEIDRFLRLTKDTVEMVSFIVPRKSQLFQEDIFPPAPNGDPTTDVGVWFQDKNQRVTPICKSMKPDGLQSIYDVSEEEGGKSKQKDKLDQITSVFGTSVSGSGGNGAPALITESTIKQEVEGWLFNSYEPRYLKIVKDHIYCFLNEDSAQAIWDTPLLAIKYVDIYDDPNSQQPQQQQTSANEWSLRFNIILQNSKEYRIECPSVQMRDDWINSINAHRELKKSSMLEKLSTPVQTDSPTLSDFHVVNNSPVPPSPATINNNLHNLPPISSLSISKNSSLLSRNSSSSNLRSSGGIPNTTTTTTTTNNSNNNNNIPNILVNSSNVIQWKSSDIVIEGSLFELVPGLLWNSNQEKWFVVSEGILYTYRNKSQKNTEQPLETIHLEKAVSVHKTKEIFKIEGFSFQLSTPNRIIHLLVKTKEERLSWLSVLKQNLKSASESKPSPLVKSSVSKLNVLKDSGGLKSSTGDLDGADPIEIDLDDENNQNEGGVEEEEEELLDGQISRKLPGIFSMWGKCYMSLLAEDLFLSKSKLAATPDLRIPLQTVSAIKKLSPQEFTLYDNQNQVVCNFKTLMPPTEDFDDCSRWMEGLEAARKRSIDIIKLFALESGGDSSVDEESNLSKYLDLTAVKNGKQKLLIQVKGKRKVRVRLCKLSGQTLNSNNSFILDAGPRLFIWSGSKASRVNKAKAVDFANRIRTKERGGKSTLIQLDEGKNDDSVPEFWDILGGKPSQVLQSPTQEEQDQEYIKTSIYRIGMDAKKNTLRARLAWEGTDWKLPNKEILHTRFVFIIDCQTELFIWIGKESSSAQRKMAGKVALALYNQSDRQEWSKITRVTEFGENNLFKEKFANYPGMLPISTSKMETKSHVAVQRAEHKISDLVERMQKTIPFDEEKIFTDPLEGKVKIWKIEDFEKIDHPSALYSQFYCGDSYIVLYSYRLQNKEAHVIYYYLGRESTINEKGTSAYLTVDLHESLQGQCVQTRVVQNKECRNFLNLFKGQMIIHRGKYLTYDQTKNALYEVRGVDQVDIRAVQVDSCSSQSLNTQHVFLLKTKSKVYIWNGKNAPALERETAIKLAETLSSSGQIPVQVIEETQEPQEFFDNLEGGKLRYFSDTLLTTASKLNSIQYRPRLFICTNSSGINEVNEEAYPFSQDDLDISHVALLDVQSHIYIYLGPRAAHRTKKTAMEVVCEFVKTSKLGHTDKTQIIVIEPFCEPIAFRSYFRAWSLSKYPKNKVPLEEKPGEQVQEVLKNYLREVYTYEELLSDPLPPGVDPKKLETYLPDEEFEKIFHMPRKEFDKISQWKREQIKKNAFLF</sequence>
<dbReference type="CDD" id="cd11288">
    <property type="entry name" value="gelsolin_S5_like"/>
    <property type="match status" value="1"/>
</dbReference>
<dbReference type="PANTHER" id="PTHR11977">
    <property type="entry name" value="VILLIN"/>
    <property type="match status" value="1"/>
</dbReference>
<dbReference type="InterPro" id="IPR001680">
    <property type="entry name" value="WD40_rpt"/>
</dbReference>
<accession>A0A151ZAW8</accession>
<gene>
    <name evidence="7" type="ORF">DLAC_07997</name>
</gene>
<dbReference type="InterPro" id="IPR001849">
    <property type="entry name" value="PH_domain"/>
</dbReference>
<dbReference type="CDD" id="cd00821">
    <property type="entry name" value="PH"/>
    <property type="match status" value="1"/>
</dbReference>
<dbReference type="STRING" id="361077.A0A151ZAW8"/>
<dbReference type="SUPFAM" id="SSF50729">
    <property type="entry name" value="PH domain-like"/>
    <property type="match status" value="3"/>
</dbReference>
<feature type="domain" description="PH" evidence="5">
    <location>
        <begin position="842"/>
        <end position="941"/>
    </location>
</feature>
<dbReference type="SMART" id="SM00320">
    <property type="entry name" value="WD40"/>
    <property type="match status" value="4"/>
</dbReference>
<dbReference type="PROSITE" id="PS50003">
    <property type="entry name" value="PH_DOMAIN"/>
    <property type="match status" value="2"/>
</dbReference>
<dbReference type="SUPFAM" id="SSF47050">
    <property type="entry name" value="VHP, Villin headpiece domain"/>
    <property type="match status" value="1"/>
</dbReference>
<keyword evidence="8" id="KW-1185">Reference proteome</keyword>
<dbReference type="Gene3D" id="3.40.20.10">
    <property type="entry name" value="Severin"/>
    <property type="match status" value="5"/>
</dbReference>
<feature type="compositionally biased region" description="Acidic residues" evidence="4">
    <location>
        <begin position="817"/>
        <end position="841"/>
    </location>
</feature>
<dbReference type="Pfam" id="PF00400">
    <property type="entry name" value="WD40"/>
    <property type="match status" value="1"/>
</dbReference>